<gene>
    <name evidence="6" type="ORF">RM572_04095</name>
</gene>
<accession>A0ABU2NLU1</accession>
<evidence type="ECO:0000313" key="6">
    <source>
        <dbReference type="EMBL" id="MDT0377955.1"/>
    </source>
</evidence>
<dbReference type="EMBL" id="JAVREQ010000002">
    <property type="protein sequence ID" value="MDT0377955.1"/>
    <property type="molecule type" value="Genomic_DNA"/>
</dbReference>
<evidence type="ECO:0000313" key="7">
    <source>
        <dbReference type="Proteomes" id="UP001183414"/>
    </source>
</evidence>
<dbReference type="InterPro" id="IPR006059">
    <property type="entry name" value="SBP"/>
</dbReference>
<comment type="similarity">
    <text evidence="1">Belongs to the bacterial solute-binding protein 1 family.</text>
</comment>
<dbReference type="SUPFAM" id="SSF53850">
    <property type="entry name" value="Periplasmic binding protein-like II"/>
    <property type="match status" value="1"/>
</dbReference>
<sequence>MKLIPRLPTASRPRTTLAAVTAASALLLTACGGSGGDGEQKAADEKQTLTVWGMGEEGKHLQTLGEEFEKENPNITVEVTPIGWDVVHQKLISAVAAGELPDMAQMGSTMMGEFIALDALEPVDTRTFQKSDFFPAAWEGNVKDGETYGVPWYVDTRVLYYRTDLAEKAGIDEAPETWEDMSSLASGYKEKAGTQWGAYLQPSNTGAWQTFVPFLFSAGGSLLGEDDKPALNSPETVEALTEYGAYAEKGLSAKSVPPGFDPVKTFGNDRTPMFVSGPWIVNLLNEQQPQIKGDWAAVPLPAGPEGGKSWVGGSSLVTFADSGHKAAAEKFTAYLTSTKEQADWYEMSSSLPANQAAWDEPEVSGTKGLDVFRTQLENSEPIPPMEKWEEFAAKVDEAVSRVTQKGEDPKKAAAWLQQATEGLAG</sequence>
<evidence type="ECO:0000256" key="3">
    <source>
        <dbReference type="ARBA" id="ARBA00022729"/>
    </source>
</evidence>
<evidence type="ECO:0000256" key="5">
    <source>
        <dbReference type="SAM" id="SignalP"/>
    </source>
</evidence>
<reference evidence="7" key="1">
    <citation type="submission" date="2023-07" db="EMBL/GenBank/DDBJ databases">
        <title>30 novel species of actinomycetes from the DSMZ collection.</title>
        <authorList>
            <person name="Nouioui I."/>
        </authorList>
    </citation>
    <scope>NUCLEOTIDE SEQUENCE [LARGE SCALE GENOMIC DNA]</scope>
    <source>
        <strain evidence="7">DSM 42041</strain>
    </source>
</reference>
<keyword evidence="7" id="KW-1185">Reference proteome</keyword>
<proteinExistence type="inferred from homology"/>
<feature type="chain" id="PRO_5045646394" evidence="5">
    <location>
        <begin position="19"/>
        <end position="425"/>
    </location>
</feature>
<protein>
    <submittedName>
        <fullName evidence="6">Sugar ABC transporter substrate-binding protein</fullName>
    </submittedName>
</protein>
<comment type="caution">
    <text evidence="6">The sequence shown here is derived from an EMBL/GenBank/DDBJ whole genome shotgun (WGS) entry which is preliminary data.</text>
</comment>
<feature type="region of interest" description="Disordered" evidence="4">
    <location>
        <begin position="402"/>
        <end position="425"/>
    </location>
</feature>
<feature type="signal peptide" evidence="5">
    <location>
        <begin position="1"/>
        <end position="18"/>
    </location>
</feature>
<dbReference type="PROSITE" id="PS51257">
    <property type="entry name" value="PROKAR_LIPOPROTEIN"/>
    <property type="match status" value="1"/>
</dbReference>
<organism evidence="6 7">
    <name type="scientific">Streptomyces hazeniae</name>
    <dbReference type="NCBI Taxonomy" id="3075538"/>
    <lineage>
        <taxon>Bacteria</taxon>
        <taxon>Bacillati</taxon>
        <taxon>Actinomycetota</taxon>
        <taxon>Actinomycetes</taxon>
        <taxon>Kitasatosporales</taxon>
        <taxon>Streptomycetaceae</taxon>
        <taxon>Streptomyces</taxon>
    </lineage>
</organism>
<dbReference type="Pfam" id="PF13416">
    <property type="entry name" value="SBP_bac_8"/>
    <property type="match status" value="1"/>
</dbReference>
<feature type="compositionally biased region" description="Basic and acidic residues" evidence="4">
    <location>
        <begin position="402"/>
        <end position="411"/>
    </location>
</feature>
<name>A0ABU2NLU1_9ACTN</name>
<dbReference type="Gene3D" id="3.40.190.10">
    <property type="entry name" value="Periplasmic binding protein-like II"/>
    <property type="match status" value="2"/>
</dbReference>
<evidence type="ECO:0000256" key="2">
    <source>
        <dbReference type="ARBA" id="ARBA00022448"/>
    </source>
</evidence>
<dbReference type="CDD" id="cd14747">
    <property type="entry name" value="PBP2_MalE"/>
    <property type="match status" value="1"/>
</dbReference>
<keyword evidence="3 5" id="KW-0732">Signal</keyword>
<keyword evidence="2" id="KW-0813">Transport</keyword>
<dbReference type="PANTHER" id="PTHR30061">
    <property type="entry name" value="MALTOSE-BINDING PERIPLASMIC PROTEIN"/>
    <property type="match status" value="1"/>
</dbReference>
<dbReference type="PANTHER" id="PTHR30061:SF50">
    <property type="entry name" value="MALTOSE_MALTODEXTRIN-BINDING PERIPLASMIC PROTEIN"/>
    <property type="match status" value="1"/>
</dbReference>
<dbReference type="Proteomes" id="UP001183414">
    <property type="component" value="Unassembled WGS sequence"/>
</dbReference>
<dbReference type="RefSeq" id="WP_311671887.1">
    <property type="nucleotide sequence ID" value="NZ_JAVREQ010000002.1"/>
</dbReference>
<evidence type="ECO:0000256" key="4">
    <source>
        <dbReference type="SAM" id="MobiDB-lite"/>
    </source>
</evidence>
<evidence type="ECO:0000256" key="1">
    <source>
        <dbReference type="ARBA" id="ARBA00008520"/>
    </source>
</evidence>